<keyword evidence="3" id="KW-1185">Reference proteome</keyword>
<dbReference type="EMBL" id="CAJGYO010000017">
    <property type="protein sequence ID" value="CAD6333290.1"/>
    <property type="molecule type" value="Genomic_DNA"/>
</dbReference>
<evidence type="ECO:0000313" key="2">
    <source>
        <dbReference type="EMBL" id="CAD6333290.1"/>
    </source>
</evidence>
<gene>
    <name evidence="2" type="ORF">NCGR_LOCUS57388</name>
</gene>
<feature type="region of interest" description="Disordered" evidence="1">
    <location>
        <begin position="1"/>
        <end position="24"/>
    </location>
</feature>
<dbReference type="AlphaFoldDB" id="A0A811RW19"/>
<evidence type="ECO:0000256" key="1">
    <source>
        <dbReference type="SAM" id="MobiDB-lite"/>
    </source>
</evidence>
<comment type="caution">
    <text evidence="2">The sequence shown here is derived from an EMBL/GenBank/DDBJ whole genome shotgun (WGS) entry which is preliminary data.</text>
</comment>
<dbReference type="Proteomes" id="UP000604825">
    <property type="component" value="Unassembled WGS sequence"/>
</dbReference>
<evidence type="ECO:0000313" key="3">
    <source>
        <dbReference type="Proteomes" id="UP000604825"/>
    </source>
</evidence>
<proteinExistence type="predicted"/>
<feature type="compositionally biased region" description="Basic and acidic residues" evidence="1">
    <location>
        <begin position="1"/>
        <end position="12"/>
    </location>
</feature>
<protein>
    <submittedName>
        <fullName evidence="2">Uncharacterized protein</fullName>
    </submittedName>
</protein>
<accession>A0A811RW19</accession>
<name>A0A811RW19_9POAL</name>
<sequence>MPWDPSLERDEPGGVGSTDTRPSVLDGLVTDGEFSKMSPDRLRLLTSSLRLPSAGAGGEELDEVVGGHVEERVEVHAAVAVLAERPLLGLPRGGDLRLDVDVRVRGTITRGEGLVSSATAKCVRVVDSRAGRGCELWPLTMAAVGLEERRGRGAEARRGSGGGGGVLGFAGRGVAAGIISGVLIRLGMGRWNFRSPSTSDHLRKGAHTV</sequence>
<organism evidence="2 3">
    <name type="scientific">Miscanthus lutarioriparius</name>
    <dbReference type="NCBI Taxonomy" id="422564"/>
    <lineage>
        <taxon>Eukaryota</taxon>
        <taxon>Viridiplantae</taxon>
        <taxon>Streptophyta</taxon>
        <taxon>Embryophyta</taxon>
        <taxon>Tracheophyta</taxon>
        <taxon>Spermatophyta</taxon>
        <taxon>Magnoliopsida</taxon>
        <taxon>Liliopsida</taxon>
        <taxon>Poales</taxon>
        <taxon>Poaceae</taxon>
        <taxon>PACMAD clade</taxon>
        <taxon>Panicoideae</taxon>
        <taxon>Andropogonodae</taxon>
        <taxon>Andropogoneae</taxon>
        <taxon>Saccharinae</taxon>
        <taxon>Miscanthus</taxon>
    </lineage>
</organism>
<reference evidence="2" key="1">
    <citation type="submission" date="2020-10" db="EMBL/GenBank/DDBJ databases">
        <authorList>
            <person name="Han B."/>
            <person name="Lu T."/>
            <person name="Zhao Q."/>
            <person name="Huang X."/>
            <person name="Zhao Y."/>
        </authorList>
    </citation>
    <scope>NUCLEOTIDE SEQUENCE</scope>
</reference>